<evidence type="ECO:0000259" key="7">
    <source>
        <dbReference type="PROSITE" id="PS51093"/>
    </source>
</evidence>
<reference evidence="8 9" key="1">
    <citation type="submission" date="2023-07" db="EMBL/GenBank/DDBJ databases">
        <title>Genomic Encyclopedia of Type Strains, Phase IV (KMG-IV): sequencing the most valuable type-strain genomes for metagenomic binning, comparative biology and taxonomic classification.</title>
        <authorList>
            <person name="Goeker M."/>
        </authorList>
    </citation>
    <scope>NUCLEOTIDE SEQUENCE [LARGE SCALE GENOMIC DNA]</scope>
    <source>
        <strain evidence="8 9">DSM 16784</strain>
    </source>
</reference>
<gene>
    <name evidence="8" type="ORF">J2S15_003397</name>
</gene>
<dbReference type="InterPro" id="IPR050890">
    <property type="entry name" value="PTS_EIIA_component"/>
</dbReference>
<evidence type="ECO:0000256" key="2">
    <source>
        <dbReference type="ARBA" id="ARBA00022448"/>
    </source>
</evidence>
<dbReference type="NCBIfam" id="TIGR00830">
    <property type="entry name" value="PTBA"/>
    <property type="match status" value="1"/>
</dbReference>
<sequence length="160" mass="17912">MFELFKKSKKVDMNIYSPVDGYCEAITKCSDGVFSSKMMGDGFLIQPTENIIKSTCDGEIQMIFPSKHAVGIKMKDGLEVMIHIGIDTVKLNGQGFKQLIKPNTKVQIGTPLIELDMDYLQSQDIDLSVIVVMSNEVNGSYQIENLNKKVEAGMRIIKRE</sequence>
<dbReference type="Pfam" id="PF00358">
    <property type="entry name" value="PTS_EIIA_1"/>
    <property type="match status" value="1"/>
</dbReference>
<evidence type="ECO:0000313" key="9">
    <source>
        <dbReference type="Proteomes" id="UP001230220"/>
    </source>
</evidence>
<dbReference type="PROSITE" id="PS51093">
    <property type="entry name" value="PTS_EIIA_TYPE_1"/>
    <property type="match status" value="1"/>
</dbReference>
<dbReference type="InterPro" id="IPR011055">
    <property type="entry name" value="Dup_hybrid_motif"/>
</dbReference>
<keyword evidence="5" id="KW-0598">Phosphotransferase system</keyword>
<dbReference type="InterPro" id="IPR001127">
    <property type="entry name" value="PTS_EIIA_1_perm"/>
</dbReference>
<protein>
    <submittedName>
        <fullName evidence="8">Glucose-specific phosphotransferase system IIA component</fullName>
    </submittedName>
</protein>
<comment type="subcellular location">
    <subcellularLocation>
        <location evidence="1">Cytoplasm</location>
    </subcellularLocation>
</comment>
<keyword evidence="6" id="KW-0418">Kinase</keyword>
<dbReference type="PANTHER" id="PTHR45008">
    <property type="entry name" value="PTS SYSTEM GLUCOSE-SPECIFIC EIIA COMPONENT"/>
    <property type="match status" value="1"/>
</dbReference>
<name>A0ABU0E6W3_9FIRM</name>
<keyword evidence="3" id="KW-0762">Sugar transport</keyword>
<keyword evidence="9" id="KW-1185">Reference proteome</keyword>
<dbReference type="PROSITE" id="PS00371">
    <property type="entry name" value="PTS_EIIA_TYPE_1_HIS"/>
    <property type="match status" value="1"/>
</dbReference>
<dbReference type="Gene3D" id="2.70.70.10">
    <property type="entry name" value="Glucose Permease (Domain IIA)"/>
    <property type="match status" value="1"/>
</dbReference>
<keyword evidence="2" id="KW-0813">Transport</keyword>
<evidence type="ECO:0000256" key="6">
    <source>
        <dbReference type="ARBA" id="ARBA00022777"/>
    </source>
</evidence>
<dbReference type="Proteomes" id="UP001230220">
    <property type="component" value="Unassembled WGS sequence"/>
</dbReference>
<dbReference type="RefSeq" id="WP_307410438.1">
    <property type="nucleotide sequence ID" value="NZ_JAUSUR010000007.1"/>
</dbReference>
<accession>A0ABU0E6W3</accession>
<proteinExistence type="predicted"/>
<dbReference type="PANTHER" id="PTHR45008:SF1">
    <property type="entry name" value="PTS SYSTEM GLUCOSE-SPECIFIC EIIA COMPONENT"/>
    <property type="match status" value="1"/>
</dbReference>
<evidence type="ECO:0000256" key="3">
    <source>
        <dbReference type="ARBA" id="ARBA00022597"/>
    </source>
</evidence>
<evidence type="ECO:0000256" key="4">
    <source>
        <dbReference type="ARBA" id="ARBA00022679"/>
    </source>
</evidence>
<evidence type="ECO:0000313" key="8">
    <source>
        <dbReference type="EMBL" id="MDQ0362643.1"/>
    </source>
</evidence>
<dbReference type="SUPFAM" id="SSF51261">
    <property type="entry name" value="Duplicated hybrid motif"/>
    <property type="match status" value="1"/>
</dbReference>
<comment type="caution">
    <text evidence="8">The sequence shown here is derived from an EMBL/GenBank/DDBJ whole genome shotgun (WGS) entry which is preliminary data.</text>
</comment>
<feature type="domain" description="PTS EIIA type-1" evidence="7">
    <location>
        <begin position="31"/>
        <end position="135"/>
    </location>
</feature>
<evidence type="ECO:0000256" key="5">
    <source>
        <dbReference type="ARBA" id="ARBA00022683"/>
    </source>
</evidence>
<dbReference type="EMBL" id="JAUSUR010000007">
    <property type="protein sequence ID" value="MDQ0362643.1"/>
    <property type="molecule type" value="Genomic_DNA"/>
</dbReference>
<evidence type="ECO:0000256" key="1">
    <source>
        <dbReference type="ARBA" id="ARBA00004496"/>
    </source>
</evidence>
<organism evidence="8 9">
    <name type="scientific">Breznakia pachnodae</name>
    <dbReference type="NCBI Taxonomy" id="265178"/>
    <lineage>
        <taxon>Bacteria</taxon>
        <taxon>Bacillati</taxon>
        <taxon>Bacillota</taxon>
        <taxon>Erysipelotrichia</taxon>
        <taxon>Erysipelotrichales</taxon>
        <taxon>Erysipelotrichaceae</taxon>
        <taxon>Breznakia</taxon>
    </lineage>
</organism>
<keyword evidence="4" id="KW-0808">Transferase</keyword>